<dbReference type="Proteomes" id="UP000565723">
    <property type="component" value="Unassembled WGS sequence"/>
</dbReference>
<dbReference type="PROSITE" id="PS50931">
    <property type="entry name" value="HTH_LYSR"/>
    <property type="match status" value="1"/>
</dbReference>
<evidence type="ECO:0000256" key="4">
    <source>
        <dbReference type="ARBA" id="ARBA00023163"/>
    </source>
</evidence>
<dbReference type="Gene3D" id="3.40.190.10">
    <property type="entry name" value="Periplasmic binding protein-like II"/>
    <property type="match status" value="2"/>
</dbReference>
<dbReference type="InterPro" id="IPR000847">
    <property type="entry name" value="LysR_HTH_N"/>
</dbReference>
<comment type="caution">
    <text evidence="6">The sequence shown here is derived from an EMBL/GenBank/DDBJ whole genome shotgun (WGS) entry which is preliminary data.</text>
</comment>
<feature type="domain" description="HTH lysR-type" evidence="5">
    <location>
        <begin position="5"/>
        <end position="62"/>
    </location>
</feature>
<dbReference type="OMA" id="RTWRITC"/>
<keyword evidence="4" id="KW-0804">Transcription</keyword>
<dbReference type="EMBL" id="JABXIY010000014">
    <property type="protein sequence ID" value="NVK96462.1"/>
    <property type="molecule type" value="Genomic_DNA"/>
</dbReference>
<dbReference type="SUPFAM" id="SSF53850">
    <property type="entry name" value="Periplasmic binding protein-like II"/>
    <property type="match status" value="1"/>
</dbReference>
<reference evidence="6 7" key="1">
    <citation type="journal article" date="2020" name="Proc. Natl. Acad. Sci. U.S.A.">
        <title>Ecological drivers of bacterial community assembly in synthetic phycospheres.</title>
        <authorList>
            <person name="Fu H."/>
            <person name="Uchimiya M."/>
            <person name="Gore J."/>
            <person name="Moran M.A."/>
        </authorList>
    </citation>
    <scope>NUCLEOTIDE SEQUENCE [LARGE SCALE GENOMIC DNA]</scope>
    <source>
        <strain evidence="6">HF-Din03</strain>
    </source>
</reference>
<sequence>MIRNLDITTLRSFVAVADSGGVTRAAGFLHLTQSAVSMQIKRLEELLGLQLLDRSGRGIALTASGEQLLAYARRMVAMNDEVIARLTDQAFEGEVVLGVPHDIVYPAIPRVLQQFNAAYPRVRVQLLSCYTSWLKEQYERGECDVILTTEPGGGDHCETIAELPLRWIGAAGGSAWRQRPLKLALGRRCLFRASVIAALDAANIPWELSVETENDRTIEATVSADLAVHAMLEGTAAPHLMQIDSDTLPELPSHKINLYGGNDGKGQIVDALVDLVRQNFAKMGGAHLRAVS</sequence>
<evidence type="ECO:0000256" key="3">
    <source>
        <dbReference type="ARBA" id="ARBA00023125"/>
    </source>
</evidence>
<keyword evidence="2" id="KW-0805">Transcription regulation</keyword>
<dbReference type="AlphaFoldDB" id="A0A850LFT8"/>
<proteinExistence type="inferred from homology"/>
<protein>
    <submittedName>
        <fullName evidence="6">LysR family transcriptional regulator</fullName>
    </submittedName>
</protein>
<dbReference type="Gene3D" id="1.10.10.10">
    <property type="entry name" value="Winged helix-like DNA-binding domain superfamily/Winged helix DNA-binding domain"/>
    <property type="match status" value="1"/>
</dbReference>
<accession>A0A850LFT8</accession>
<dbReference type="Pfam" id="PF00126">
    <property type="entry name" value="HTH_1"/>
    <property type="match status" value="1"/>
</dbReference>
<name>A0A850LFT8_9RHOB</name>
<dbReference type="InterPro" id="IPR005119">
    <property type="entry name" value="LysR_subst-bd"/>
</dbReference>
<dbReference type="PANTHER" id="PTHR30579:SF7">
    <property type="entry name" value="HTH-TYPE TRANSCRIPTIONAL REGULATOR LRHA-RELATED"/>
    <property type="match status" value="1"/>
</dbReference>
<dbReference type="InterPro" id="IPR050176">
    <property type="entry name" value="LTTR"/>
</dbReference>
<dbReference type="SUPFAM" id="SSF46785">
    <property type="entry name" value="Winged helix' DNA-binding domain"/>
    <property type="match status" value="1"/>
</dbReference>
<evidence type="ECO:0000313" key="7">
    <source>
        <dbReference type="Proteomes" id="UP000565723"/>
    </source>
</evidence>
<dbReference type="InterPro" id="IPR036390">
    <property type="entry name" value="WH_DNA-bd_sf"/>
</dbReference>
<dbReference type="InterPro" id="IPR036388">
    <property type="entry name" value="WH-like_DNA-bd_sf"/>
</dbReference>
<evidence type="ECO:0000256" key="2">
    <source>
        <dbReference type="ARBA" id="ARBA00023015"/>
    </source>
</evidence>
<dbReference type="RefSeq" id="WP_011048660.1">
    <property type="nucleotide sequence ID" value="NZ_CP076685.1"/>
</dbReference>
<dbReference type="PRINTS" id="PR00039">
    <property type="entry name" value="HTHLYSR"/>
</dbReference>
<keyword evidence="3" id="KW-0238">DNA-binding</keyword>
<gene>
    <name evidence="6" type="ORF">HW564_05975</name>
</gene>
<dbReference type="GO" id="GO:0003700">
    <property type="term" value="F:DNA-binding transcription factor activity"/>
    <property type="evidence" value="ECO:0007669"/>
    <property type="project" value="InterPro"/>
</dbReference>
<comment type="similarity">
    <text evidence="1">Belongs to the LysR transcriptional regulatory family.</text>
</comment>
<dbReference type="GO" id="GO:0003677">
    <property type="term" value="F:DNA binding"/>
    <property type="evidence" value="ECO:0007669"/>
    <property type="project" value="UniProtKB-KW"/>
</dbReference>
<evidence type="ECO:0000256" key="1">
    <source>
        <dbReference type="ARBA" id="ARBA00009437"/>
    </source>
</evidence>
<evidence type="ECO:0000313" key="6">
    <source>
        <dbReference type="EMBL" id="NVK96462.1"/>
    </source>
</evidence>
<evidence type="ECO:0000259" key="5">
    <source>
        <dbReference type="PROSITE" id="PS50931"/>
    </source>
</evidence>
<dbReference type="Pfam" id="PF03466">
    <property type="entry name" value="LysR_substrate"/>
    <property type="match status" value="1"/>
</dbReference>
<organism evidence="6 7">
    <name type="scientific">Ruegeria pomeroyi</name>
    <dbReference type="NCBI Taxonomy" id="89184"/>
    <lineage>
        <taxon>Bacteria</taxon>
        <taxon>Pseudomonadati</taxon>
        <taxon>Pseudomonadota</taxon>
        <taxon>Alphaproteobacteria</taxon>
        <taxon>Rhodobacterales</taxon>
        <taxon>Roseobacteraceae</taxon>
        <taxon>Ruegeria</taxon>
    </lineage>
</organism>
<dbReference type="FunFam" id="1.10.10.10:FF:000001">
    <property type="entry name" value="LysR family transcriptional regulator"/>
    <property type="match status" value="1"/>
</dbReference>
<dbReference type="PANTHER" id="PTHR30579">
    <property type="entry name" value="TRANSCRIPTIONAL REGULATOR"/>
    <property type="match status" value="1"/>
</dbReference>